<dbReference type="PROSITE" id="PS50822">
    <property type="entry name" value="PIWI"/>
    <property type="match status" value="1"/>
</dbReference>
<keyword evidence="3" id="KW-1185">Reference proteome</keyword>
<dbReference type="Gene3D" id="3.40.50.2300">
    <property type="match status" value="1"/>
</dbReference>
<dbReference type="InterPro" id="IPR012337">
    <property type="entry name" value="RNaseH-like_sf"/>
</dbReference>
<dbReference type="InterPro" id="IPR036397">
    <property type="entry name" value="RNaseH_sf"/>
</dbReference>
<reference evidence="2 3" key="1">
    <citation type="journal article" date="2024" name="Ann. Entomol. Soc. Am.">
        <title>Genomic analyses of the southern and eastern yellowjacket wasps (Hymenoptera: Vespidae) reveal evolutionary signatures of social life.</title>
        <authorList>
            <person name="Catto M.A."/>
            <person name="Caine P.B."/>
            <person name="Orr S.E."/>
            <person name="Hunt B.G."/>
            <person name="Goodisman M.A.D."/>
        </authorList>
    </citation>
    <scope>NUCLEOTIDE SEQUENCE [LARGE SCALE GENOMIC DNA]</scope>
    <source>
        <strain evidence="2">233</strain>
        <tissue evidence="2">Head and thorax</tissue>
    </source>
</reference>
<protein>
    <submittedName>
        <fullName evidence="2">Piwi-like protein Siwi isoform X3</fullName>
    </submittedName>
</protein>
<dbReference type="SMART" id="SM00950">
    <property type="entry name" value="Piwi"/>
    <property type="match status" value="1"/>
</dbReference>
<feature type="domain" description="Piwi" evidence="1">
    <location>
        <begin position="176"/>
        <end position="465"/>
    </location>
</feature>
<name>A0ABD1ZTZ9_VESSQ</name>
<dbReference type="InterPro" id="IPR003165">
    <property type="entry name" value="Piwi"/>
</dbReference>
<dbReference type="PANTHER" id="PTHR22891">
    <property type="entry name" value="EUKARYOTIC TRANSLATION INITIATION FACTOR 2C"/>
    <property type="match status" value="1"/>
</dbReference>
<proteinExistence type="predicted"/>
<sequence>MYFACVFVCVDLTDDMRKQFPLMAAIASRTRVFPNQRITRLLEFNRNICSNPNNMNSLHEWDLTLDNKLVEIEGHILPQEKIFFNNDSVYAGEQANWTSSMNNKVLILAKRLQYWAIICVKESRQIWERFQQILIFEANKIGFRISYPSIRYFVDKNDRVLFNKMMEDIASKEPLQLVVCVDSRIHFKRYCALKTKFCVDRPIPSQMIVLNGKKENLLTSLAKKLAIQINCKLGGVPWYVDIPIEGLMVIGFDVCHDRRKVECDFGATVGSLDNKLTKYISAVSKHNKGEELSNDIANHICKFISRYRDNNDNKYPDYIIIYRDGVGEGQIESVYNHEVKKIKKKLDEMYKDVEIKMAFIIVNKRVNTRIFYNQRNPPCGTVVDSVITSPTANDFFIVSQHVLQGTVTPTSYTVIYNSLELHESMIQQITYKLTHMYYNWSGTIRIPAPCQYAHKLAHLVGVYIGEEPHNDIEDLLYYL</sequence>
<evidence type="ECO:0000313" key="2">
    <source>
        <dbReference type="EMBL" id="KAL2711853.1"/>
    </source>
</evidence>
<accession>A0ABD1ZTZ9</accession>
<dbReference type="Gene3D" id="3.30.420.10">
    <property type="entry name" value="Ribonuclease H-like superfamily/Ribonuclease H"/>
    <property type="match status" value="1"/>
</dbReference>
<comment type="caution">
    <text evidence="2">The sequence shown here is derived from an EMBL/GenBank/DDBJ whole genome shotgun (WGS) entry which is preliminary data.</text>
</comment>
<evidence type="ECO:0000259" key="1">
    <source>
        <dbReference type="PROSITE" id="PS50822"/>
    </source>
</evidence>
<organism evidence="2 3">
    <name type="scientific">Vespula squamosa</name>
    <name type="common">Southern yellow jacket</name>
    <name type="synonym">Wasp</name>
    <dbReference type="NCBI Taxonomy" id="30214"/>
    <lineage>
        <taxon>Eukaryota</taxon>
        <taxon>Metazoa</taxon>
        <taxon>Ecdysozoa</taxon>
        <taxon>Arthropoda</taxon>
        <taxon>Hexapoda</taxon>
        <taxon>Insecta</taxon>
        <taxon>Pterygota</taxon>
        <taxon>Neoptera</taxon>
        <taxon>Endopterygota</taxon>
        <taxon>Hymenoptera</taxon>
        <taxon>Apocrita</taxon>
        <taxon>Aculeata</taxon>
        <taxon>Vespoidea</taxon>
        <taxon>Vespidae</taxon>
        <taxon>Vespinae</taxon>
        <taxon>Vespula</taxon>
    </lineage>
</organism>
<dbReference type="Pfam" id="PF02171">
    <property type="entry name" value="Piwi"/>
    <property type="match status" value="1"/>
</dbReference>
<evidence type="ECO:0000313" key="3">
    <source>
        <dbReference type="Proteomes" id="UP001607302"/>
    </source>
</evidence>
<dbReference type="Proteomes" id="UP001607302">
    <property type="component" value="Unassembled WGS sequence"/>
</dbReference>
<dbReference type="SUPFAM" id="SSF53098">
    <property type="entry name" value="Ribonuclease H-like"/>
    <property type="match status" value="1"/>
</dbReference>
<dbReference type="AlphaFoldDB" id="A0ABD1ZTZ9"/>
<dbReference type="CDD" id="cd04658">
    <property type="entry name" value="Piwi_piwi-like_Euk"/>
    <property type="match status" value="1"/>
</dbReference>
<gene>
    <name evidence="2" type="ORF">V1478_018874</name>
</gene>
<dbReference type="EMBL" id="JAUDFV010000173">
    <property type="protein sequence ID" value="KAL2711853.1"/>
    <property type="molecule type" value="Genomic_DNA"/>
</dbReference>